<dbReference type="InterPro" id="IPR009057">
    <property type="entry name" value="Homeodomain-like_sf"/>
</dbReference>
<evidence type="ECO:0000256" key="4">
    <source>
        <dbReference type="ARBA" id="ARBA00023163"/>
    </source>
</evidence>
<dbReference type="GO" id="GO:0043565">
    <property type="term" value="F:sequence-specific DNA binding"/>
    <property type="evidence" value="ECO:0007669"/>
    <property type="project" value="InterPro"/>
</dbReference>
<dbReference type="PROSITE" id="PS00041">
    <property type="entry name" value="HTH_ARAC_FAMILY_1"/>
    <property type="match status" value="1"/>
</dbReference>
<organism evidence="7 8">
    <name type="scientific">Victivallis vadensis</name>
    <dbReference type="NCBI Taxonomy" id="172901"/>
    <lineage>
        <taxon>Bacteria</taxon>
        <taxon>Pseudomonadati</taxon>
        <taxon>Lentisphaerota</taxon>
        <taxon>Lentisphaeria</taxon>
        <taxon>Victivallales</taxon>
        <taxon>Victivallaceae</taxon>
        <taxon>Victivallis</taxon>
    </lineage>
</organism>
<dbReference type="InterPro" id="IPR018060">
    <property type="entry name" value="HTH_AraC"/>
</dbReference>
<evidence type="ECO:0000313" key="9">
    <source>
        <dbReference type="Proteomes" id="UP000576225"/>
    </source>
</evidence>
<dbReference type="SUPFAM" id="SSF46689">
    <property type="entry name" value="Homeodomain-like"/>
    <property type="match status" value="2"/>
</dbReference>
<dbReference type="Proteomes" id="UP000576225">
    <property type="component" value="Unassembled WGS sequence"/>
</dbReference>
<dbReference type="InterPro" id="IPR050204">
    <property type="entry name" value="AraC_XylS_family_regulators"/>
</dbReference>
<dbReference type="InterPro" id="IPR018062">
    <property type="entry name" value="HTH_AraC-typ_CS"/>
</dbReference>
<dbReference type="InterPro" id="IPR003313">
    <property type="entry name" value="AraC-bd"/>
</dbReference>
<dbReference type="EMBL" id="QEKH01000033">
    <property type="protein sequence ID" value="PVY36684.1"/>
    <property type="molecule type" value="Genomic_DNA"/>
</dbReference>
<evidence type="ECO:0000256" key="3">
    <source>
        <dbReference type="ARBA" id="ARBA00023159"/>
    </source>
</evidence>
<dbReference type="Pfam" id="PF12833">
    <property type="entry name" value="HTH_18"/>
    <property type="match status" value="1"/>
</dbReference>
<comment type="caution">
    <text evidence="7">The sequence shown here is derived from an EMBL/GenBank/DDBJ whole genome shotgun (WGS) entry which is preliminary data.</text>
</comment>
<protein>
    <submittedName>
        <fullName evidence="6">AraC family transcriptional regulator</fullName>
    </submittedName>
    <submittedName>
        <fullName evidence="7">AraC-like protein</fullName>
    </submittedName>
</protein>
<dbReference type="PROSITE" id="PS01124">
    <property type="entry name" value="HTH_ARAC_FAMILY_2"/>
    <property type="match status" value="1"/>
</dbReference>
<accession>A0A2U1AJS7</accession>
<dbReference type="PANTHER" id="PTHR46796">
    <property type="entry name" value="HTH-TYPE TRANSCRIPTIONAL ACTIVATOR RHAS-RELATED"/>
    <property type="match status" value="1"/>
</dbReference>
<keyword evidence="8" id="KW-1185">Reference proteome</keyword>
<evidence type="ECO:0000313" key="6">
    <source>
        <dbReference type="EMBL" id="NMD86082.1"/>
    </source>
</evidence>
<evidence type="ECO:0000259" key="5">
    <source>
        <dbReference type="PROSITE" id="PS01124"/>
    </source>
</evidence>
<dbReference type="Pfam" id="PF02311">
    <property type="entry name" value="AraC_binding"/>
    <property type="match status" value="1"/>
</dbReference>
<evidence type="ECO:0000256" key="1">
    <source>
        <dbReference type="ARBA" id="ARBA00023015"/>
    </source>
</evidence>
<evidence type="ECO:0000313" key="8">
    <source>
        <dbReference type="Proteomes" id="UP000245959"/>
    </source>
</evidence>
<keyword evidence="2" id="KW-0238">DNA-binding</keyword>
<name>A0A2U1AJS7_9BACT</name>
<reference evidence="7 8" key="1">
    <citation type="submission" date="2018-04" db="EMBL/GenBank/DDBJ databases">
        <title>Genomic Encyclopedia of Type Strains, Phase IV (KMG-IV): sequencing the most valuable type-strain genomes for metagenomic binning, comparative biology and taxonomic classification.</title>
        <authorList>
            <person name="Goeker M."/>
        </authorList>
    </citation>
    <scope>NUCLEOTIDE SEQUENCE [LARGE SCALE GENOMIC DNA]</scope>
    <source>
        <strain evidence="7 8">DSM 14823</strain>
    </source>
</reference>
<dbReference type="GO" id="GO:0003700">
    <property type="term" value="F:DNA-binding transcription factor activity"/>
    <property type="evidence" value="ECO:0007669"/>
    <property type="project" value="InterPro"/>
</dbReference>
<gene>
    <name evidence="7" type="ORF">C8D82_13310</name>
    <name evidence="6" type="ORF">HF882_05735</name>
</gene>
<dbReference type="Gene3D" id="1.10.10.60">
    <property type="entry name" value="Homeodomain-like"/>
    <property type="match status" value="2"/>
</dbReference>
<dbReference type="SMART" id="SM00342">
    <property type="entry name" value="HTH_ARAC"/>
    <property type="match status" value="1"/>
</dbReference>
<proteinExistence type="predicted"/>
<evidence type="ECO:0000256" key="2">
    <source>
        <dbReference type="ARBA" id="ARBA00023125"/>
    </source>
</evidence>
<sequence length="301" mass="34563">MPRRKDRPVRHSYHYEGNYPEASIRRTDCRNLLEAGPLPFYPFTVEETRRSNRFLFREEFCRYMIISLVLDGKLLYKHDGRNFLLAPGMVLVIPAGTSYSFDTFTTGGYRKLVVELAGPHLDSICTTLGFDRMMMFCPEDTAPLLATIRQLEELLGQQARATMPDLLAAGYKLLLQLAGELRGSRKNSPLLAQAQQKLESALDRPLAMEQVAAELGMSLTNLNRIFRQELHTSPLKYRNTCRIELARELLQHSTLSIKEIAAKAGYCNQFYFTQEFRRCTAQTPTEFRREYRAAVPQSIHQ</sequence>
<dbReference type="AlphaFoldDB" id="A0A2U1AJS7"/>
<keyword evidence="4" id="KW-0804">Transcription</keyword>
<dbReference type="RefSeq" id="WP_165833143.1">
    <property type="nucleotide sequence ID" value="NZ_CABMMC010000027.1"/>
</dbReference>
<evidence type="ECO:0000313" key="7">
    <source>
        <dbReference type="EMBL" id="PVY36684.1"/>
    </source>
</evidence>
<reference evidence="6 9" key="2">
    <citation type="submission" date="2020-04" db="EMBL/GenBank/DDBJ databases">
        <authorList>
            <person name="Hitch T.C.A."/>
            <person name="Wylensek D."/>
            <person name="Clavel T."/>
        </authorList>
    </citation>
    <scope>NUCLEOTIDE SEQUENCE [LARGE SCALE GENOMIC DNA]</scope>
    <source>
        <strain evidence="6 9">COR2-253-APC-1A</strain>
    </source>
</reference>
<dbReference type="InterPro" id="IPR037923">
    <property type="entry name" value="HTH-like"/>
</dbReference>
<dbReference type="Proteomes" id="UP000245959">
    <property type="component" value="Unassembled WGS sequence"/>
</dbReference>
<keyword evidence="1" id="KW-0805">Transcription regulation</keyword>
<keyword evidence="3" id="KW-0010">Activator</keyword>
<dbReference type="GeneID" id="78296697"/>
<dbReference type="SUPFAM" id="SSF51215">
    <property type="entry name" value="Regulatory protein AraC"/>
    <property type="match status" value="1"/>
</dbReference>
<feature type="domain" description="HTH araC/xylS-type" evidence="5">
    <location>
        <begin position="192"/>
        <end position="290"/>
    </location>
</feature>
<dbReference type="EMBL" id="JABAEW010000008">
    <property type="protein sequence ID" value="NMD86082.1"/>
    <property type="molecule type" value="Genomic_DNA"/>
</dbReference>